<proteinExistence type="predicted"/>
<organism evidence="1 2">
    <name type="scientific">Adineta steineri</name>
    <dbReference type="NCBI Taxonomy" id="433720"/>
    <lineage>
        <taxon>Eukaryota</taxon>
        <taxon>Metazoa</taxon>
        <taxon>Spiralia</taxon>
        <taxon>Gnathifera</taxon>
        <taxon>Rotifera</taxon>
        <taxon>Eurotatoria</taxon>
        <taxon>Bdelloidea</taxon>
        <taxon>Adinetida</taxon>
        <taxon>Adinetidae</taxon>
        <taxon>Adineta</taxon>
    </lineage>
</organism>
<sequence length="77" mass="9086">MDRLYRTPFPRFPVPFDNHDYSISMWLELSSGFEELSFEIRLNDFSLELCLNEKLLRVQCSHMGGLEAKTDIKVPFD</sequence>
<protein>
    <submittedName>
        <fullName evidence="1">Uncharacterized protein</fullName>
    </submittedName>
</protein>
<comment type="caution">
    <text evidence="1">The sequence shown here is derived from an EMBL/GenBank/DDBJ whole genome shotgun (WGS) entry which is preliminary data.</text>
</comment>
<feature type="non-terminal residue" evidence="1">
    <location>
        <position position="77"/>
    </location>
</feature>
<dbReference type="Proteomes" id="UP000663868">
    <property type="component" value="Unassembled WGS sequence"/>
</dbReference>
<dbReference type="AlphaFoldDB" id="A0A820RDA6"/>
<gene>
    <name evidence="1" type="ORF">KXQ929_LOCUS52928</name>
</gene>
<evidence type="ECO:0000313" key="1">
    <source>
        <dbReference type="EMBL" id="CAF4433498.1"/>
    </source>
</evidence>
<evidence type="ECO:0000313" key="2">
    <source>
        <dbReference type="Proteomes" id="UP000663868"/>
    </source>
</evidence>
<name>A0A820RDA6_9BILA</name>
<accession>A0A820RDA6</accession>
<dbReference type="EMBL" id="CAJOBB010028977">
    <property type="protein sequence ID" value="CAF4433498.1"/>
    <property type="molecule type" value="Genomic_DNA"/>
</dbReference>
<reference evidence="1" key="1">
    <citation type="submission" date="2021-02" db="EMBL/GenBank/DDBJ databases">
        <authorList>
            <person name="Nowell W R."/>
        </authorList>
    </citation>
    <scope>NUCLEOTIDE SEQUENCE</scope>
</reference>